<organism evidence="1 2">
    <name type="scientific">Gigaspora margarita</name>
    <dbReference type="NCBI Taxonomy" id="4874"/>
    <lineage>
        <taxon>Eukaryota</taxon>
        <taxon>Fungi</taxon>
        <taxon>Fungi incertae sedis</taxon>
        <taxon>Mucoromycota</taxon>
        <taxon>Glomeromycotina</taxon>
        <taxon>Glomeromycetes</taxon>
        <taxon>Diversisporales</taxon>
        <taxon>Gigasporaceae</taxon>
        <taxon>Gigaspora</taxon>
    </lineage>
</organism>
<keyword evidence="2" id="KW-1185">Reference proteome</keyword>
<comment type="caution">
    <text evidence="1">The sequence shown here is derived from an EMBL/GenBank/DDBJ whole genome shotgun (WGS) entry which is preliminary data.</text>
</comment>
<gene>
    <name evidence="1" type="ORF">F8M41_012329</name>
</gene>
<reference evidence="1 2" key="1">
    <citation type="journal article" date="2019" name="Environ. Microbiol.">
        <title>At the nexus of three kingdoms: the genome of the mycorrhizal fungus Gigaspora margarita provides insights into plant, endobacterial and fungal interactions.</title>
        <authorList>
            <person name="Venice F."/>
            <person name="Ghignone S."/>
            <person name="Salvioli di Fossalunga A."/>
            <person name="Amselem J."/>
            <person name="Novero M."/>
            <person name="Xianan X."/>
            <person name="Sedzielewska Toro K."/>
            <person name="Morin E."/>
            <person name="Lipzen A."/>
            <person name="Grigoriev I.V."/>
            <person name="Henrissat B."/>
            <person name="Martin F.M."/>
            <person name="Bonfante P."/>
        </authorList>
    </citation>
    <scope>NUCLEOTIDE SEQUENCE [LARGE SCALE GENOMIC DNA]</scope>
    <source>
        <strain evidence="1 2">BEG34</strain>
    </source>
</reference>
<dbReference type="EMBL" id="WTPW01002505">
    <property type="protein sequence ID" value="KAF0379199.1"/>
    <property type="molecule type" value="Genomic_DNA"/>
</dbReference>
<protein>
    <submittedName>
        <fullName evidence="1">Zn-finger domain-containing protein</fullName>
    </submittedName>
</protein>
<evidence type="ECO:0000313" key="1">
    <source>
        <dbReference type="EMBL" id="KAF0379199.1"/>
    </source>
</evidence>
<dbReference type="AlphaFoldDB" id="A0A8H3ZZQ4"/>
<dbReference type="Proteomes" id="UP000439903">
    <property type="component" value="Unassembled WGS sequence"/>
</dbReference>
<accession>A0A8H3ZZQ4</accession>
<dbReference type="OrthoDB" id="2390056at2759"/>
<feature type="non-terminal residue" evidence="1">
    <location>
        <position position="117"/>
    </location>
</feature>
<name>A0A8H3ZZQ4_GIGMA</name>
<proteinExistence type="predicted"/>
<evidence type="ECO:0000313" key="2">
    <source>
        <dbReference type="Proteomes" id="UP000439903"/>
    </source>
</evidence>
<sequence>AIIRATDNFYGKVWHSNVAVAINSEELLEYISVQEICYRQIYLLVKLEYNKESLTHNLALIQWYDFKSDRNPYYYGCPWLKLTELFNVIDIEAIRNQVHVIPRFDKTNEYLVNKYIF</sequence>